<evidence type="ECO:0000313" key="9">
    <source>
        <dbReference type="EMBL" id="MBO1326783.1"/>
    </source>
</evidence>
<evidence type="ECO:0000256" key="5">
    <source>
        <dbReference type="ARBA" id="ARBA00024647"/>
    </source>
</evidence>
<keyword evidence="3" id="KW-0067">ATP-binding</keyword>
<evidence type="ECO:0000313" key="10">
    <source>
        <dbReference type="Proteomes" id="UP000664073"/>
    </source>
</evidence>
<dbReference type="GO" id="GO:0005524">
    <property type="term" value="F:ATP binding"/>
    <property type="evidence" value="ECO:0007669"/>
    <property type="project" value="UniProtKB-KW"/>
</dbReference>
<comment type="function">
    <text evidence="5">This protein is involved in the repair of mismatches in DNA. It is possible that it carries out the mismatch recognition step. This protein has a weak ATPase activity.</text>
</comment>
<protein>
    <recommendedName>
        <fullName evidence="1">DNA mismatch repair protein MutS</fullName>
    </recommendedName>
</protein>
<dbReference type="Proteomes" id="UP000664073">
    <property type="component" value="Unassembled WGS sequence"/>
</dbReference>
<dbReference type="Pfam" id="PF00488">
    <property type="entry name" value="MutS_V"/>
    <property type="match status" value="1"/>
</dbReference>
<feature type="compositionally biased region" description="Polar residues" evidence="6">
    <location>
        <begin position="260"/>
        <end position="269"/>
    </location>
</feature>
<dbReference type="InterPro" id="IPR000432">
    <property type="entry name" value="DNA_mismatch_repair_MutS_C"/>
</dbReference>
<gene>
    <name evidence="9" type="ORF">J2D77_16710</name>
</gene>
<dbReference type="InterPro" id="IPR027417">
    <property type="entry name" value="P-loop_NTPase"/>
</dbReference>
<evidence type="ECO:0000256" key="6">
    <source>
        <dbReference type="SAM" id="MobiDB-lite"/>
    </source>
</evidence>
<dbReference type="SMART" id="SM00534">
    <property type="entry name" value="MUTSac"/>
    <property type="match status" value="1"/>
</dbReference>
<feature type="signal peptide" evidence="7">
    <location>
        <begin position="1"/>
        <end position="21"/>
    </location>
</feature>
<dbReference type="GO" id="GO:0030983">
    <property type="term" value="F:mismatched DNA binding"/>
    <property type="evidence" value="ECO:0007669"/>
    <property type="project" value="InterPro"/>
</dbReference>
<dbReference type="PANTHER" id="PTHR11361">
    <property type="entry name" value="DNA MISMATCH REPAIR PROTEIN MUTS FAMILY MEMBER"/>
    <property type="match status" value="1"/>
</dbReference>
<evidence type="ECO:0000256" key="1">
    <source>
        <dbReference type="ARBA" id="ARBA00021982"/>
    </source>
</evidence>
<evidence type="ECO:0000259" key="8">
    <source>
        <dbReference type="PROSITE" id="PS00486"/>
    </source>
</evidence>
<keyword evidence="7" id="KW-0732">Signal</keyword>
<reference evidence="9" key="1">
    <citation type="submission" date="2021-03" db="EMBL/GenBank/DDBJ databases">
        <title>The complete genome sequence of Acetobacter sp. TBRC 12339.</title>
        <authorList>
            <person name="Charoenyingcharoen P."/>
            <person name="Yukphan P."/>
        </authorList>
    </citation>
    <scope>NUCLEOTIDE SEQUENCE</scope>
    <source>
        <strain evidence="9">TBRC 12339</strain>
    </source>
</reference>
<feature type="domain" description="DNA mismatch repair proteins mutS family" evidence="8">
    <location>
        <begin position="151"/>
        <end position="167"/>
    </location>
</feature>
<feature type="chain" id="PRO_5036798986" description="DNA mismatch repair protein MutS" evidence="7">
    <location>
        <begin position="22"/>
        <end position="280"/>
    </location>
</feature>
<sequence length="280" mass="30103">MIGRVAQAAAALDLVIGLAQAAAEGGWTEPQLHNGTELAIEGGRHPVAEARLEADGRSYVANDCLMETRNRMWIITGPNMAGKSTFLRQTALIILMAQIGSFVPARHAQIGVVDRMYSRIGSGDDLAAGKSTFMVEMEETATILQEATVQSFVILDEIGRGTATSDGLAIAQATMECLHNTIACRTLLATHYHELAELADAYEGAVSMMMDATNEMNEEAFTYLIAPGKAGNSYGLRVARMAGLPESVSCRAEALLSERQQLRPQNLQPGSRIPHKSNDI</sequence>
<evidence type="ECO:0000256" key="7">
    <source>
        <dbReference type="SAM" id="SignalP"/>
    </source>
</evidence>
<evidence type="ECO:0000256" key="4">
    <source>
        <dbReference type="ARBA" id="ARBA00023125"/>
    </source>
</evidence>
<organism evidence="9 10">
    <name type="scientific">Acetobacter garciniae</name>
    <dbReference type="NCBI Taxonomy" id="2817435"/>
    <lineage>
        <taxon>Bacteria</taxon>
        <taxon>Pseudomonadati</taxon>
        <taxon>Pseudomonadota</taxon>
        <taxon>Alphaproteobacteria</taxon>
        <taxon>Acetobacterales</taxon>
        <taxon>Acetobacteraceae</taxon>
        <taxon>Acetobacter</taxon>
    </lineage>
</organism>
<keyword evidence="2" id="KW-0547">Nucleotide-binding</keyword>
<dbReference type="Gene3D" id="3.40.50.300">
    <property type="entry name" value="P-loop containing nucleotide triphosphate hydrolases"/>
    <property type="match status" value="1"/>
</dbReference>
<dbReference type="GO" id="GO:0140664">
    <property type="term" value="F:ATP-dependent DNA damage sensor activity"/>
    <property type="evidence" value="ECO:0007669"/>
    <property type="project" value="InterPro"/>
</dbReference>
<dbReference type="AlphaFoldDB" id="A0A939KNV1"/>
<dbReference type="InterPro" id="IPR045076">
    <property type="entry name" value="MutS"/>
</dbReference>
<dbReference type="SUPFAM" id="SSF52540">
    <property type="entry name" value="P-loop containing nucleoside triphosphate hydrolases"/>
    <property type="match status" value="1"/>
</dbReference>
<dbReference type="PROSITE" id="PS00486">
    <property type="entry name" value="DNA_MISMATCH_REPAIR_2"/>
    <property type="match status" value="1"/>
</dbReference>
<evidence type="ECO:0000256" key="3">
    <source>
        <dbReference type="ARBA" id="ARBA00022840"/>
    </source>
</evidence>
<accession>A0A939KNV1</accession>
<dbReference type="PANTHER" id="PTHR11361:SF34">
    <property type="entry name" value="DNA MISMATCH REPAIR PROTEIN MSH1, MITOCHONDRIAL"/>
    <property type="match status" value="1"/>
</dbReference>
<dbReference type="EMBL" id="JAFVMH010000019">
    <property type="protein sequence ID" value="MBO1326783.1"/>
    <property type="molecule type" value="Genomic_DNA"/>
</dbReference>
<feature type="region of interest" description="Disordered" evidence="6">
    <location>
        <begin position="260"/>
        <end position="280"/>
    </location>
</feature>
<keyword evidence="10" id="KW-1185">Reference proteome</keyword>
<name>A0A939KNV1_9PROT</name>
<evidence type="ECO:0000256" key="2">
    <source>
        <dbReference type="ARBA" id="ARBA00022741"/>
    </source>
</evidence>
<dbReference type="GO" id="GO:0006298">
    <property type="term" value="P:mismatch repair"/>
    <property type="evidence" value="ECO:0007669"/>
    <property type="project" value="InterPro"/>
</dbReference>
<comment type="caution">
    <text evidence="9">The sequence shown here is derived from an EMBL/GenBank/DDBJ whole genome shotgun (WGS) entry which is preliminary data.</text>
</comment>
<keyword evidence="4" id="KW-0238">DNA-binding</keyword>
<dbReference type="RefSeq" id="WP_207847646.1">
    <property type="nucleotide sequence ID" value="NZ_JAFVMH010000019.1"/>
</dbReference>
<dbReference type="FunFam" id="3.40.50.300:FF:000870">
    <property type="entry name" value="MutS protein homolog 4"/>
    <property type="match status" value="1"/>
</dbReference>
<proteinExistence type="predicted"/>